<feature type="signal peptide" evidence="1">
    <location>
        <begin position="1"/>
        <end position="23"/>
    </location>
</feature>
<dbReference type="Proteomes" id="UP000831796">
    <property type="component" value="Chromosome"/>
</dbReference>
<evidence type="ECO:0000256" key="1">
    <source>
        <dbReference type="SAM" id="SignalP"/>
    </source>
</evidence>
<organism evidence="2 3">
    <name type="scientific">Hymenobacter cellulosilyticus</name>
    <dbReference type="NCBI Taxonomy" id="2932248"/>
    <lineage>
        <taxon>Bacteria</taxon>
        <taxon>Pseudomonadati</taxon>
        <taxon>Bacteroidota</taxon>
        <taxon>Cytophagia</taxon>
        <taxon>Cytophagales</taxon>
        <taxon>Hymenobacteraceae</taxon>
        <taxon>Hymenobacter</taxon>
    </lineage>
</organism>
<dbReference type="EMBL" id="CP095046">
    <property type="protein sequence ID" value="UOQ70281.1"/>
    <property type="molecule type" value="Genomic_DNA"/>
</dbReference>
<proteinExistence type="predicted"/>
<evidence type="ECO:0000313" key="2">
    <source>
        <dbReference type="EMBL" id="UOQ70281.1"/>
    </source>
</evidence>
<accession>A0A8T9Q1H5</accession>
<dbReference type="RefSeq" id="WP_244673704.1">
    <property type="nucleotide sequence ID" value="NZ_CP095046.1"/>
</dbReference>
<dbReference type="AlphaFoldDB" id="A0A8T9Q1H5"/>
<evidence type="ECO:0008006" key="4">
    <source>
        <dbReference type="Google" id="ProtNLM"/>
    </source>
</evidence>
<keyword evidence="3" id="KW-1185">Reference proteome</keyword>
<reference evidence="2" key="1">
    <citation type="submission" date="2022-04" db="EMBL/GenBank/DDBJ databases">
        <title>Hymenobacter sp. isolated from the air.</title>
        <authorList>
            <person name="Won M."/>
            <person name="Lee C.-M."/>
            <person name="Woen H.-Y."/>
            <person name="Kwon S.-W."/>
        </authorList>
    </citation>
    <scope>NUCLEOTIDE SEQUENCE</scope>
    <source>
        <strain evidence="2">5116S-3</strain>
    </source>
</reference>
<gene>
    <name evidence="2" type="ORF">MUN79_16160</name>
</gene>
<protein>
    <recommendedName>
        <fullName evidence="4">M1 family peptidase</fullName>
    </recommendedName>
</protein>
<name>A0A8T9Q1H5_9BACT</name>
<evidence type="ECO:0000313" key="3">
    <source>
        <dbReference type="Proteomes" id="UP000831796"/>
    </source>
</evidence>
<feature type="chain" id="PRO_5035946461" description="M1 family peptidase" evidence="1">
    <location>
        <begin position="24"/>
        <end position="118"/>
    </location>
</feature>
<sequence length="118" mass="12892">MPLTFPRLLAAAALLLSTTLAAAQTTLPVPLSLQKTYAQGTRAQNGQPGPKYWQNTADYDINVSFDPKTRLVAGTVTISYVNNSPDSLQHLWFKLYPNLYQKGAPAPAPLSPRTFTTE</sequence>
<dbReference type="KEGG" id="hcu:MUN79_16160"/>
<keyword evidence="1" id="KW-0732">Signal</keyword>